<proteinExistence type="predicted"/>
<dbReference type="OrthoDB" id="2747778at2759"/>
<accession>A0A067P3P2</accession>
<evidence type="ECO:0000313" key="3">
    <source>
        <dbReference type="EMBL" id="KDQ49523.1"/>
    </source>
</evidence>
<dbReference type="EMBL" id="KL197782">
    <property type="protein sequence ID" value="KDQ49523.1"/>
    <property type="molecule type" value="Genomic_DNA"/>
</dbReference>
<keyword evidence="4" id="KW-1185">Reference proteome</keyword>
<evidence type="ECO:0000256" key="1">
    <source>
        <dbReference type="SAM" id="MobiDB-lite"/>
    </source>
</evidence>
<evidence type="ECO:0000313" key="4">
    <source>
        <dbReference type="Proteomes" id="UP000027265"/>
    </source>
</evidence>
<dbReference type="InParanoid" id="A0A067P3P2"/>
<dbReference type="AlphaFoldDB" id="A0A067P3P2"/>
<organism evidence="3 4">
    <name type="scientific">Jaapia argillacea MUCL 33604</name>
    <dbReference type="NCBI Taxonomy" id="933084"/>
    <lineage>
        <taxon>Eukaryota</taxon>
        <taxon>Fungi</taxon>
        <taxon>Dikarya</taxon>
        <taxon>Basidiomycota</taxon>
        <taxon>Agaricomycotina</taxon>
        <taxon>Agaricomycetes</taxon>
        <taxon>Agaricomycetidae</taxon>
        <taxon>Jaapiales</taxon>
        <taxon>Jaapiaceae</taxon>
        <taxon>Jaapia</taxon>
    </lineage>
</organism>
<feature type="region of interest" description="Disordered" evidence="1">
    <location>
        <begin position="1"/>
        <end position="43"/>
    </location>
</feature>
<dbReference type="HOGENOM" id="CLU_1938485_0_0_1"/>
<dbReference type="Proteomes" id="UP000027265">
    <property type="component" value="Unassembled WGS sequence"/>
</dbReference>
<dbReference type="Pfam" id="PF17667">
    <property type="entry name" value="Pkinase_fungal"/>
    <property type="match status" value="1"/>
</dbReference>
<gene>
    <name evidence="3" type="ORF">JAAARDRAFT_42857</name>
</gene>
<evidence type="ECO:0000259" key="2">
    <source>
        <dbReference type="Pfam" id="PF17667"/>
    </source>
</evidence>
<dbReference type="InterPro" id="IPR040976">
    <property type="entry name" value="Pkinase_fungal"/>
</dbReference>
<feature type="domain" description="Fungal-type protein kinase" evidence="2">
    <location>
        <begin position="41"/>
        <end position="118"/>
    </location>
</feature>
<reference evidence="4" key="1">
    <citation type="journal article" date="2014" name="Proc. Natl. Acad. Sci. U.S.A.">
        <title>Extensive sampling of basidiomycete genomes demonstrates inadequacy of the white-rot/brown-rot paradigm for wood decay fungi.</title>
        <authorList>
            <person name="Riley R."/>
            <person name="Salamov A.A."/>
            <person name="Brown D.W."/>
            <person name="Nagy L.G."/>
            <person name="Floudas D."/>
            <person name="Held B.W."/>
            <person name="Levasseur A."/>
            <person name="Lombard V."/>
            <person name="Morin E."/>
            <person name="Otillar R."/>
            <person name="Lindquist E.A."/>
            <person name="Sun H."/>
            <person name="LaButti K.M."/>
            <person name="Schmutz J."/>
            <person name="Jabbour D."/>
            <person name="Luo H."/>
            <person name="Baker S.E."/>
            <person name="Pisabarro A.G."/>
            <person name="Walton J.D."/>
            <person name="Blanchette R.A."/>
            <person name="Henrissat B."/>
            <person name="Martin F."/>
            <person name="Cullen D."/>
            <person name="Hibbett D.S."/>
            <person name="Grigoriev I.V."/>
        </authorList>
    </citation>
    <scope>NUCLEOTIDE SEQUENCE [LARGE SCALE GENOMIC DNA]</scope>
    <source>
        <strain evidence="4">MUCL 33604</strain>
    </source>
</reference>
<protein>
    <recommendedName>
        <fullName evidence="2">Fungal-type protein kinase domain-containing protein</fullName>
    </recommendedName>
</protein>
<sequence>MSASTSKRGEEDKRGFGGKYPSFTGGSFARPRSETHPAPRKRLATPLITYPLDQFEDARLLVMALTDCIEAHRSLYEIGNTLHGNICPYNLRIVAPNQEGQSGCGMLIDLDIATPYARWAYNGIRRKDRD</sequence>
<name>A0A067P3P2_9AGAM</name>